<evidence type="ECO:0000256" key="4">
    <source>
        <dbReference type="ARBA" id="ARBA00022630"/>
    </source>
</evidence>
<organism evidence="11 12">
    <name type="scientific">Antricoccus suffuscus</name>
    <dbReference type="NCBI Taxonomy" id="1629062"/>
    <lineage>
        <taxon>Bacteria</taxon>
        <taxon>Bacillati</taxon>
        <taxon>Actinomycetota</taxon>
        <taxon>Actinomycetes</taxon>
        <taxon>Geodermatophilales</taxon>
        <taxon>Antricoccaceae</taxon>
        <taxon>Antricoccus</taxon>
    </lineage>
</organism>
<dbReference type="Gene3D" id="1.20.140.10">
    <property type="entry name" value="Butyryl-CoA Dehydrogenase, subunit A, domain 3"/>
    <property type="match status" value="1"/>
</dbReference>
<dbReference type="CDD" id="cd00567">
    <property type="entry name" value="ACAD"/>
    <property type="match status" value="1"/>
</dbReference>
<dbReference type="InterPro" id="IPR050741">
    <property type="entry name" value="Acyl-CoA_dehydrogenase"/>
</dbReference>
<keyword evidence="5 7" id="KW-0274">FAD</keyword>
<evidence type="ECO:0000313" key="12">
    <source>
        <dbReference type="Proteomes" id="UP000237752"/>
    </source>
</evidence>
<keyword evidence="12" id="KW-1185">Reference proteome</keyword>
<dbReference type="Proteomes" id="UP000237752">
    <property type="component" value="Unassembled WGS sequence"/>
</dbReference>
<evidence type="ECO:0000313" key="11">
    <source>
        <dbReference type="EMBL" id="PRZ44282.1"/>
    </source>
</evidence>
<dbReference type="InterPro" id="IPR037069">
    <property type="entry name" value="AcylCoA_DH/ox_N_sf"/>
</dbReference>
<comment type="cofactor">
    <cofactor evidence="1 7">
        <name>FAD</name>
        <dbReference type="ChEBI" id="CHEBI:57692"/>
    </cofactor>
</comment>
<dbReference type="PANTHER" id="PTHR48083">
    <property type="entry name" value="MEDIUM-CHAIN SPECIFIC ACYL-COA DEHYDROGENASE, MITOCHONDRIAL-RELATED"/>
    <property type="match status" value="1"/>
</dbReference>
<comment type="caution">
    <text evidence="11">The sequence shown here is derived from an EMBL/GenBank/DDBJ whole genome shotgun (WGS) entry which is preliminary data.</text>
</comment>
<dbReference type="Pfam" id="PF02770">
    <property type="entry name" value="Acyl-CoA_dh_M"/>
    <property type="match status" value="1"/>
</dbReference>
<dbReference type="InterPro" id="IPR009075">
    <property type="entry name" value="AcylCo_DH/oxidase_C"/>
</dbReference>
<dbReference type="InterPro" id="IPR009100">
    <property type="entry name" value="AcylCoA_DH/oxidase_NM_dom_sf"/>
</dbReference>
<gene>
    <name evidence="11" type="ORF">CLV47_101408</name>
</gene>
<proteinExistence type="inferred from homology"/>
<dbReference type="FunFam" id="2.40.110.10:FF:000002">
    <property type="entry name" value="Acyl-CoA dehydrogenase fadE12"/>
    <property type="match status" value="1"/>
</dbReference>
<dbReference type="Pfam" id="PF00441">
    <property type="entry name" value="Acyl-CoA_dh_1"/>
    <property type="match status" value="1"/>
</dbReference>
<evidence type="ECO:0000259" key="9">
    <source>
        <dbReference type="Pfam" id="PF02770"/>
    </source>
</evidence>
<reference evidence="11 12" key="1">
    <citation type="submission" date="2018-03" db="EMBL/GenBank/DDBJ databases">
        <title>Genomic Encyclopedia of Archaeal and Bacterial Type Strains, Phase II (KMG-II): from individual species to whole genera.</title>
        <authorList>
            <person name="Goeker M."/>
        </authorList>
    </citation>
    <scope>NUCLEOTIDE SEQUENCE [LARGE SCALE GENOMIC DNA]</scope>
    <source>
        <strain evidence="11 12">DSM 100065</strain>
    </source>
</reference>
<dbReference type="InterPro" id="IPR006091">
    <property type="entry name" value="Acyl-CoA_Oxase/DH_mid-dom"/>
</dbReference>
<dbReference type="InterPro" id="IPR036250">
    <property type="entry name" value="AcylCo_DH-like_C"/>
</dbReference>
<name>A0A2T1A6P5_9ACTN</name>
<dbReference type="AlphaFoldDB" id="A0A2T1A6P5"/>
<dbReference type="Gene3D" id="1.10.540.10">
    <property type="entry name" value="Acyl-CoA dehydrogenase/oxidase, N-terminal domain"/>
    <property type="match status" value="1"/>
</dbReference>
<dbReference type="PANTHER" id="PTHR48083:SF2">
    <property type="entry name" value="MEDIUM-CHAIN SPECIFIC ACYL-COA DEHYDROGENASE, MITOCHONDRIAL"/>
    <property type="match status" value="1"/>
</dbReference>
<protein>
    <recommendedName>
        <fullName evidence="3">Medium-chain specific acyl-CoA dehydrogenase, mitochondrial</fullName>
    </recommendedName>
</protein>
<dbReference type="OrthoDB" id="2769798at2"/>
<comment type="similarity">
    <text evidence="2 7">Belongs to the acyl-CoA dehydrogenase family.</text>
</comment>
<dbReference type="GO" id="GO:0033539">
    <property type="term" value="P:fatty acid beta-oxidation using acyl-CoA dehydrogenase"/>
    <property type="evidence" value="ECO:0007669"/>
    <property type="project" value="TreeGrafter"/>
</dbReference>
<accession>A0A2T1A6P5</accession>
<feature type="domain" description="Acyl-CoA dehydrogenase/oxidase C-terminal" evidence="8">
    <location>
        <begin position="259"/>
        <end position="405"/>
    </location>
</feature>
<dbReference type="Gene3D" id="2.40.110.10">
    <property type="entry name" value="Butyryl-CoA Dehydrogenase, subunit A, domain 2"/>
    <property type="match status" value="1"/>
</dbReference>
<dbReference type="PROSITE" id="PS00072">
    <property type="entry name" value="ACYL_COA_DH_1"/>
    <property type="match status" value="1"/>
</dbReference>
<evidence type="ECO:0000256" key="2">
    <source>
        <dbReference type="ARBA" id="ARBA00009347"/>
    </source>
</evidence>
<dbReference type="EMBL" id="PVUE01000001">
    <property type="protein sequence ID" value="PRZ44282.1"/>
    <property type="molecule type" value="Genomic_DNA"/>
</dbReference>
<evidence type="ECO:0000256" key="5">
    <source>
        <dbReference type="ARBA" id="ARBA00022827"/>
    </source>
</evidence>
<dbReference type="GO" id="GO:0050660">
    <property type="term" value="F:flavin adenine dinucleotide binding"/>
    <property type="evidence" value="ECO:0007669"/>
    <property type="project" value="InterPro"/>
</dbReference>
<dbReference type="GO" id="GO:0005737">
    <property type="term" value="C:cytoplasm"/>
    <property type="evidence" value="ECO:0007669"/>
    <property type="project" value="TreeGrafter"/>
</dbReference>
<dbReference type="GO" id="GO:0003995">
    <property type="term" value="F:acyl-CoA dehydrogenase activity"/>
    <property type="evidence" value="ECO:0007669"/>
    <property type="project" value="InterPro"/>
</dbReference>
<evidence type="ECO:0000259" key="10">
    <source>
        <dbReference type="Pfam" id="PF02771"/>
    </source>
</evidence>
<dbReference type="RefSeq" id="WP_106347311.1">
    <property type="nucleotide sequence ID" value="NZ_PVUE01000001.1"/>
</dbReference>
<feature type="domain" description="Acyl-CoA oxidase/dehydrogenase middle" evidence="9">
    <location>
        <begin position="148"/>
        <end position="246"/>
    </location>
</feature>
<dbReference type="InterPro" id="IPR046373">
    <property type="entry name" value="Acyl-CoA_Oxase/DH_mid-dom_sf"/>
</dbReference>
<evidence type="ECO:0000259" key="8">
    <source>
        <dbReference type="Pfam" id="PF00441"/>
    </source>
</evidence>
<dbReference type="PIRSF" id="PIRSF016578">
    <property type="entry name" value="HsaA"/>
    <property type="match status" value="1"/>
</dbReference>
<keyword evidence="4 7" id="KW-0285">Flavoprotein</keyword>
<dbReference type="InterPro" id="IPR013786">
    <property type="entry name" value="AcylCoA_DH/ox_N"/>
</dbReference>
<evidence type="ECO:0000256" key="3">
    <source>
        <dbReference type="ARBA" id="ARBA00019125"/>
    </source>
</evidence>
<feature type="domain" description="Acyl-CoA dehydrogenase/oxidase N-terminal" evidence="10">
    <location>
        <begin position="62"/>
        <end position="144"/>
    </location>
</feature>
<keyword evidence="6 7" id="KW-0560">Oxidoreductase</keyword>
<dbReference type="SUPFAM" id="SSF47203">
    <property type="entry name" value="Acyl-CoA dehydrogenase C-terminal domain-like"/>
    <property type="match status" value="1"/>
</dbReference>
<dbReference type="InterPro" id="IPR006089">
    <property type="entry name" value="Acyl-CoA_DH_CS"/>
</dbReference>
<evidence type="ECO:0000256" key="6">
    <source>
        <dbReference type="ARBA" id="ARBA00023002"/>
    </source>
</evidence>
<dbReference type="SUPFAM" id="SSF56645">
    <property type="entry name" value="Acyl-CoA dehydrogenase NM domain-like"/>
    <property type="match status" value="1"/>
</dbReference>
<dbReference type="Pfam" id="PF02771">
    <property type="entry name" value="Acyl-CoA_dh_N"/>
    <property type="match status" value="1"/>
</dbReference>
<sequence length="413" mass="45092">MSSSPTSDLIPDYLADLVSGLDGFVRKEVIGRHETHRALLEDPRQHYDNDGRLVPEVVQIIRDIRMASAEAGYFNLAVPTHLGGSGLGHLAYYLAWKRVYELCPPGNWLAQFAISHWAFGPSIALEGITDEVKERVWPNLISGEQILCFGMSEPGAGSDAMAMTTRATPSGDGWALNGRKIWTTHVPIADWMVVFAVTDPDAQAARKGGISAFLVPMDSPGLELHSIIKMWGEIGGNEGETVFEDVRLEPWQLIGTQHRGFRAAMQGVSLGRIYNSARAVATGTWALQTALDYGAQRETFGEPLLDRQAIGHPLAEASARLHAAHLVALNTARLLDEGRPARKELPMMKYLAIEAANYAVDRAIQTHGAIGFSNELHLVEALSTFRALRVADGTDEILLRTILASLRSGDVEL</sequence>
<evidence type="ECO:0000256" key="1">
    <source>
        <dbReference type="ARBA" id="ARBA00001974"/>
    </source>
</evidence>
<evidence type="ECO:0000256" key="7">
    <source>
        <dbReference type="RuleBase" id="RU362125"/>
    </source>
</evidence>